<feature type="transmembrane region" description="Helical" evidence="1">
    <location>
        <begin position="12"/>
        <end position="43"/>
    </location>
</feature>
<proteinExistence type="predicted"/>
<accession>A0ABQ2MX28</accession>
<keyword evidence="1" id="KW-0812">Transmembrane</keyword>
<keyword evidence="3" id="KW-1185">Reference proteome</keyword>
<organism evidence="2 3">
    <name type="scientific">Microbacterium nanhaiense</name>
    <dbReference type="NCBI Taxonomy" id="1301026"/>
    <lineage>
        <taxon>Bacteria</taxon>
        <taxon>Bacillati</taxon>
        <taxon>Actinomycetota</taxon>
        <taxon>Actinomycetes</taxon>
        <taxon>Micrococcales</taxon>
        <taxon>Microbacteriaceae</taxon>
        <taxon>Microbacterium</taxon>
    </lineage>
</organism>
<sequence>MSAPVIGASAGAVLVLTWIALGFGAFVLVAVGMLVGALIGMLASRRIDVRALLDAFRGSRSSS</sequence>
<dbReference type="RefSeq" id="WP_188699939.1">
    <property type="nucleotide sequence ID" value="NZ_BMMQ01000002.1"/>
</dbReference>
<evidence type="ECO:0000313" key="2">
    <source>
        <dbReference type="EMBL" id="GGO60507.1"/>
    </source>
</evidence>
<dbReference type="Proteomes" id="UP000638043">
    <property type="component" value="Unassembled WGS sequence"/>
</dbReference>
<gene>
    <name evidence="2" type="ORF">GCM10010910_06110</name>
</gene>
<keyword evidence="1" id="KW-0472">Membrane</keyword>
<evidence type="ECO:0008006" key="4">
    <source>
        <dbReference type="Google" id="ProtNLM"/>
    </source>
</evidence>
<evidence type="ECO:0000313" key="3">
    <source>
        <dbReference type="Proteomes" id="UP000638043"/>
    </source>
</evidence>
<evidence type="ECO:0000256" key="1">
    <source>
        <dbReference type="SAM" id="Phobius"/>
    </source>
</evidence>
<reference evidence="3" key="1">
    <citation type="journal article" date="2019" name="Int. J. Syst. Evol. Microbiol.">
        <title>The Global Catalogue of Microorganisms (GCM) 10K type strain sequencing project: providing services to taxonomists for standard genome sequencing and annotation.</title>
        <authorList>
            <consortium name="The Broad Institute Genomics Platform"/>
            <consortium name="The Broad Institute Genome Sequencing Center for Infectious Disease"/>
            <person name="Wu L."/>
            <person name="Ma J."/>
        </authorList>
    </citation>
    <scope>NUCLEOTIDE SEQUENCE [LARGE SCALE GENOMIC DNA]</scope>
    <source>
        <strain evidence="3">CGMCC 4.7181</strain>
    </source>
</reference>
<name>A0ABQ2MX28_9MICO</name>
<keyword evidence="1" id="KW-1133">Transmembrane helix</keyword>
<protein>
    <recommendedName>
        <fullName evidence="4">DUF2273 domain-containing protein</fullName>
    </recommendedName>
</protein>
<dbReference type="EMBL" id="BMMQ01000002">
    <property type="protein sequence ID" value="GGO60507.1"/>
    <property type="molecule type" value="Genomic_DNA"/>
</dbReference>
<comment type="caution">
    <text evidence="2">The sequence shown here is derived from an EMBL/GenBank/DDBJ whole genome shotgun (WGS) entry which is preliminary data.</text>
</comment>